<keyword evidence="2" id="KW-1185">Reference proteome</keyword>
<sequence>MKINWNFIKGPVLLVSVAFLVGFSHVKNNAKTVREITIEFEEGNSLFMDYEMVNKLLIQNGKTVVNEPKTVIDLHKLELNVLSHPMVENASVFLTIDGSLKTVVKQRTPIARVISNLDSYYIDKQAKKMPLSKNYSARVIVVSGDISEEDHTQIHTLITKILKDEFLKKQIIGARKLENNEFVLSTRIGDQKIEIGKIDDLDQKFKNLNSFFSKTMADQTIDNYSLINLKYNNQVVCSKR</sequence>
<evidence type="ECO:0000313" key="2">
    <source>
        <dbReference type="Proteomes" id="UP001597241"/>
    </source>
</evidence>
<name>A0ABW3WTV8_9FLAO</name>
<organism evidence="1 2">
    <name type="scientific">Lutibacter holmesii</name>
    <dbReference type="NCBI Taxonomy" id="1137985"/>
    <lineage>
        <taxon>Bacteria</taxon>
        <taxon>Pseudomonadati</taxon>
        <taxon>Bacteroidota</taxon>
        <taxon>Flavobacteriia</taxon>
        <taxon>Flavobacteriales</taxon>
        <taxon>Flavobacteriaceae</taxon>
        <taxon>Lutibacter</taxon>
    </lineage>
</organism>
<keyword evidence="1" id="KW-0131">Cell cycle</keyword>
<comment type="caution">
    <text evidence="1">The sequence shown here is derived from an EMBL/GenBank/DDBJ whole genome shotgun (WGS) entry which is preliminary data.</text>
</comment>
<dbReference type="EMBL" id="JBHTMV010000009">
    <property type="protein sequence ID" value="MFD1294696.1"/>
    <property type="molecule type" value="Genomic_DNA"/>
</dbReference>
<accession>A0ABW3WTV8</accession>
<evidence type="ECO:0000313" key="1">
    <source>
        <dbReference type="EMBL" id="MFD1294696.1"/>
    </source>
</evidence>
<reference evidence="2" key="1">
    <citation type="journal article" date="2019" name="Int. J. Syst. Evol. Microbiol.">
        <title>The Global Catalogue of Microorganisms (GCM) 10K type strain sequencing project: providing services to taxonomists for standard genome sequencing and annotation.</title>
        <authorList>
            <consortium name="The Broad Institute Genomics Platform"/>
            <consortium name="The Broad Institute Genome Sequencing Center for Infectious Disease"/>
            <person name="Wu L."/>
            <person name="Ma J."/>
        </authorList>
    </citation>
    <scope>NUCLEOTIDE SEQUENCE [LARGE SCALE GENOMIC DNA]</scope>
    <source>
        <strain evidence="2">CCUG 62221</strain>
    </source>
</reference>
<keyword evidence="1" id="KW-0132">Cell division</keyword>
<gene>
    <name evidence="1" type="ORF">ACFQ5N_12710</name>
</gene>
<protein>
    <submittedName>
        <fullName evidence="1">Cell division protein FtsQ/DivIB</fullName>
    </submittedName>
</protein>
<dbReference type="Proteomes" id="UP001597241">
    <property type="component" value="Unassembled WGS sequence"/>
</dbReference>
<dbReference type="RefSeq" id="WP_386810009.1">
    <property type="nucleotide sequence ID" value="NZ_JBHTMV010000009.1"/>
</dbReference>
<proteinExistence type="predicted"/>
<dbReference type="GO" id="GO:0051301">
    <property type="term" value="P:cell division"/>
    <property type="evidence" value="ECO:0007669"/>
    <property type="project" value="UniProtKB-KW"/>
</dbReference>